<organism evidence="4 5">
    <name type="scientific">Oerskovia jenensis</name>
    <dbReference type="NCBI Taxonomy" id="162169"/>
    <lineage>
        <taxon>Bacteria</taxon>
        <taxon>Bacillati</taxon>
        <taxon>Actinomycetota</taxon>
        <taxon>Actinomycetes</taxon>
        <taxon>Micrococcales</taxon>
        <taxon>Cellulomonadaceae</taxon>
        <taxon>Oerskovia</taxon>
    </lineage>
</organism>
<keyword evidence="5" id="KW-1185">Reference proteome</keyword>
<dbReference type="PANTHER" id="PTHR33747:SF1">
    <property type="entry name" value="ADENYLATE CYCLASE-ASSOCIATED CAP C-TERMINAL DOMAIN-CONTAINING PROTEIN"/>
    <property type="match status" value="1"/>
</dbReference>
<dbReference type="Pfam" id="PF02810">
    <property type="entry name" value="SEC-C"/>
    <property type="match status" value="1"/>
</dbReference>
<reference evidence="4 5" key="1">
    <citation type="submission" date="2021-01" db="EMBL/GenBank/DDBJ databases">
        <title>Sequencing the genomes of 1000 actinobacteria strains.</title>
        <authorList>
            <person name="Klenk H.-P."/>
        </authorList>
    </citation>
    <scope>NUCLEOTIDE SEQUENCE [LARGE SCALE GENOMIC DNA]</scope>
    <source>
        <strain evidence="4 5">DSM 46000</strain>
    </source>
</reference>
<comment type="similarity">
    <text evidence="1 2">Belongs to the UPF0225 family.</text>
</comment>
<dbReference type="InterPro" id="IPR023006">
    <property type="entry name" value="YchJ-like"/>
</dbReference>
<dbReference type="InterPro" id="IPR004027">
    <property type="entry name" value="SEC_C_motif"/>
</dbReference>
<evidence type="ECO:0000256" key="1">
    <source>
        <dbReference type="ARBA" id="ARBA00010839"/>
    </source>
</evidence>
<evidence type="ECO:0000313" key="4">
    <source>
        <dbReference type="EMBL" id="MBM7479126.1"/>
    </source>
</evidence>
<dbReference type="EMBL" id="JAFBBO010000001">
    <property type="protein sequence ID" value="MBM7479126.1"/>
    <property type="molecule type" value="Genomic_DNA"/>
</dbReference>
<comment type="caution">
    <text evidence="4">The sequence shown here is derived from an EMBL/GenBank/DDBJ whole genome shotgun (WGS) entry which is preliminary data.</text>
</comment>
<dbReference type="PANTHER" id="PTHR33747">
    <property type="entry name" value="UPF0225 PROTEIN SCO1677"/>
    <property type="match status" value="1"/>
</dbReference>
<dbReference type="RefSeq" id="WP_307822483.1">
    <property type="nucleotide sequence ID" value="NZ_BAAAVF010000009.1"/>
</dbReference>
<feature type="domain" description="YchJ-like middle NTF2-like" evidence="3">
    <location>
        <begin position="55"/>
        <end position="151"/>
    </location>
</feature>
<proteinExistence type="inferred from homology"/>
<sequence length="156" mass="16600">MTATSPLPDDARCPCLSGETYGACCGRYHRGLATGPSTGTVGGSEVSGLAASAPTAEALMRSRYAAFAVGDADYLLATWHPSTRPADLDLDDDVTWRRLDVVATSAGGPLDRTGVVEFVAHYRSAGTRERGSLHEVSSFVREDGRWYYVDGDVPAR</sequence>
<evidence type="ECO:0000256" key="2">
    <source>
        <dbReference type="HAMAP-Rule" id="MF_00612"/>
    </source>
</evidence>
<accession>A0ABS2LFC4</accession>
<evidence type="ECO:0000259" key="3">
    <source>
        <dbReference type="Pfam" id="PF17775"/>
    </source>
</evidence>
<dbReference type="HAMAP" id="MF_00612">
    <property type="entry name" value="UPF0225"/>
    <property type="match status" value="1"/>
</dbReference>
<dbReference type="InterPro" id="IPR048469">
    <property type="entry name" value="YchJ-like_M"/>
</dbReference>
<dbReference type="Proteomes" id="UP000698059">
    <property type="component" value="Unassembled WGS sequence"/>
</dbReference>
<evidence type="ECO:0000313" key="5">
    <source>
        <dbReference type="Proteomes" id="UP000698059"/>
    </source>
</evidence>
<name>A0ABS2LFC4_9CELL</name>
<dbReference type="InterPro" id="IPR032710">
    <property type="entry name" value="NTF2-like_dom_sf"/>
</dbReference>
<protein>
    <recommendedName>
        <fullName evidence="2">UPF0225 protein JOD49_002046</fullName>
    </recommendedName>
</protein>
<gene>
    <name evidence="4" type="ORF">JOD49_002046</name>
</gene>
<dbReference type="Gene3D" id="3.10.450.50">
    <property type="match status" value="1"/>
</dbReference>
<dbReference type="SUPFAM" id="SSF54427">
    <property type="entry name" value="NTF2-like"/>
    <property type="match status" value="1"/>
</dbReference>
<dbReference type="Pfam" id="PF17775">
    <property type="entry name" value="YchJ_M-like"/>
    <property type="match status" value="1"/>
</dbReference>